<dbReference type="InterPro" id="IPR036372">
    <property type="entry name" value="BEACH_dom_sf"/>
</dbReference>
<reference evidence="4 5" key="1">
    <citation type="submission" date="2024-02" db="EMBL/GenBank/DDBJ databases">
        <authorList>
            <person name="Daric V."/>
            <person name="Darras S."/>
        </authorList>
    </citation>
    <scope>NUCLEOTIDE SEQUENCE [LARGE SCALE GENOMIC DNA]</scope>
</reference>
<dbReference type="InterPro" id="IPR000409">
    <property type="entry name" value="BEACH_dom"/>
</dbReference>
<accession>A0ABP0GZE6</accession>
<proteinExistence type="predicted"/>
<dbReference type="PANTHER" id="PTHR46866:SF1">
    <property type="entry name" value="GH12955P"/>
    <property type="match status" value="1"/>
</dbReference>
<dbReference type="PROSITE" id="PS50294">
    <property type="entry name" value="WD_REPEATS_REGION"/>
    <property type="match status" value="1"/>
</dbReference>
<dbReference type="InterPro" id="IPR001680">
    <property type="entry name" value="WD40_rpt"/>
</dbReference>
<dbReference type="Proteomes" id="UP001642483">
    <property type="component" value="Unassembled WGS sequence"/>
</dbReference>
<keyword evidence="5" id="KW-1185">Reference proteome</keyword>
<feature type="repeat" description="WD" evidence="2">
    <location>
        <begin position="1206"/>
        <end position="1239"/>
    </location>
</feature>
<dbReference type="SUPFAM" id="SSF81837">
    <property type="entry name" value="BEACH domain"/>
    <property type="match status" value="1"/>
</dbReference>
<dbReference type="Pfam" id="PF02138">
    <property type="entry name" value="Beach"/>
    <property type="match status" value="1"/>
</dbReference>
<organism evidence="4 5">
    <name type="scientific">Clavelina lepadiformis</name>
    <name type="common">Light-bulb sea squirt</name>
    <name type="synonym">Ascidia lepadiformis</name>
    <dbReference type="NCBI Taxonomy" id="159417"/>
    <lineage>
        <taxon>Eukaryota</taxon>
        <taxon>Metazoa</taxon>
        <taxon>Chordata</taxon>
        <taxon>Tunicata</taxon>
        <taxon>Ascidiacea</taxon>
        <taxon>Aplousobranchia</taxon>
        <taxon>Clavelinidae</taxon>
        <taxon>Clavelina</taxon>
    </lineage>
</organism>
<dbReference type="PROSITE" id="PS50197">
    <property type="entry name" value="BEACH"/>
    <property type="match status" value="1"/>
</dbReference>
<evidence type="ECO:0000313" key="5">
    <source>
        <dbReference type="Proteomes" id="UP001642483"/>
    </source>
</evidence>
<evidence type="ECO:0000256" key="1">
    <source>
        <dbReference type="ARBA" id="ARBA00022574"/>
    </source>
</evidence>
<evidence type="ECO:0000313" key="4">
    <source>
        <dbReference type="EMBL" id="CAK8696673.1"/>
    </source>
</evidence>
<dbReference type="EMBL" id="CAWYQH010000163">
    <property type="protein sequence ID" value="CAK8696673.1"/>
    <property type="molecule type" value="Genomic_DNA"/>
</dbReference>
<name>A0ABP0GZE6_CLALP</name>
<keyword evidence="1 2" id="KW-0853">WD repeat</keyword>
<dbReference type="InterPro" id="IPR015943">
    <property type="entry name" value="WD40/YVTN_repeat-like_dom_sf"/>
</dbReference>
<gene>
    <name evidence="4" type="ORF">CVLEPA_LOCUS30009</name>
</gene>
<dbReference type="Gene3D" id="1.10.1540.10">
    <property type="entry name" value="BEACH domain"/>
    <property type="match status" value="1"/>
</dbReference>
<evidence type="ECO:0000259" key="3">
    <source>
        <dbReference type="PROSITE" id="PS50197"/>
    </source>
</evidence>
<dbReference type="PANTHER" id="PTHR46866">
    <property type="entry name" value="GH12955P"/>
    <property type="match status" value="1"/>
</dbReference>
<dbReference type="SUPFAM" id="SSF48371">
    <property type="entry name" value="ARM repeat"/>
    <property type="match status" value="1"/>
</dbReference>
<dbReference type="SMART" id="SM01026">
    <property type="entry name" value="Beach"/>
    <property type="match status" value="1"/>
</dbReference>
<dbReference type="InterPro" id="IPR036322">
    <property type="entry name" value="WD40_repeat_dom_sf"/>
</dbReference>
<dbReference type="Pfam" id="PF00400">
    <property type="entry name" value="WD40"/>
    <property type="match status" value="2"/>
</dbReference>
<dbReference type="Gene3D" id="2.130.10.10">
    <property type="entry name" value="YVTN repeat-like/Quinoprotein amine dehydrogenase"/>
    <property type="match status" value="2"/>
</dbReference>
<evidence type="ECO:0000256" key="2">
    <source>
        <dbReference type="PROSITE-ProRule" id="PRU00221"/>
    </source>
</evidence>
<feature type="domain" description="BEACH" evidence="3">
    <location>
        <begin position="224"/>
        <end position="495"/>
    </location>
</feature>
<sequence length="1510" mass="172668">MHNTYFYTKALTFYPQYKSFGLIYQLLAEKDFRHGQEELLEKYKAYFNSRIGFRSPLVSESDLDLDSFEKDTLPNALFCKEVFKLNSTFSFSQVDENNEPELVGKSTLHSNCLTQFMIHENSKSVHFFNIEEIYTVSDALMYSPYIFNKTSSCPMFVLFQLLKTYSFFYDTFPLLDMTSVSWENMSIDNRLWIKLDILENLRMFSDGLQNYQDKHRKNKFNFDGCSLGINSTQEILKSWITNRISNYDYVMFLNHIAGKKLNDPHCHPMIPWVSDLSVWNGGWRELDKSKYRLNKGENQLSVQYAMVSSQTPAKLDVDIPYHIPDMLSDITYYVYKARHIEKGILQKHVRAYWEPNEYPASIQRIHDWTPDECIPEFYMDSSVFFSIHGDMNHLNTPSWSTSPEDFIAKHMSMLEHSEVSEYLHDWIDINFGYKLSGKDAVRAMNVCRHLVDQHNELVKNGIVQLFNIPHPRKHQLQNISKYPELTNDDQQNVQQIFPASNLKIGLTRPTSLCEEDLHLENLEDLEKLLRFNFVKPYGSSETHSQLNLFPEKKNWSQCNVTQMIADRNLISFVCLTVELFCSVEIQHSKFPLSLADRLNRAVCCLKSAATTIPQTIQTALYNILNALSESVERTVLHLQELDCMISDGSFYKDSMRRLFKSSDEHFSPTVSLLATECFRFLHFPEFFETFYTFITDFMEFKEISNSQLFAEEECLYMIETSLVDLLVQIQDNCDGINMLLPYLTSFLQQSVVVSSRALVLFFDHVSEALGPTATCKYLLPDVIKLYRQVDACISTDNEDHMICDAVQMLYDKTFFIQLLKRLGLATFLQTFPPLISKCFVELQCHTESQVRCMQWMMNTFGPVLTSKYIIPPLLDMASSLFCLPLKNTREKAMEFILQSLIFALNRYGTLLLTHQYIPHISHSISSAISGISITNTSISVLEASTTLLIHFTSYLKKHQIMEHFDTLSKGIIMPLVGILGSRNVSFLGSKRRKTLCLKVISLLFSITVRIGRDMAQTYLSPIYVSFFSLFSQHSVMWNGDGTSFDKTHTKADMQCLLGGETGESVTFHVREELQEAFCPETAYQAYIHITRVIGEHSMEKILKEHYEVVRKFCTLSKQVTEGNVHQLKSDKIITSVSSTNATIVGNCITMNDFGTAINLKETDELNLKDFVFADMSDDWQAYWEHEVTLSSSNDHFRFKHFNLQQFYGHSAAVRNIFVPDSEQWFMSSSKDKTVKLWSLCDVTKQELQPLFVYDSHKKPLIYTTLVEAYSKVASCDGTLHIWDPFTGQQESKYGSTELKANVTAMEASSSMPHIVLTATIDSMLKVIDIRSDCVAQEYKPTVGPSSGTIRCLCSNNSWAAVGFTSGLISLVDLRMGLMLQMWQGHESDVVASHSITGSSFVTSSADQTLMYWNNQSTVPLLIYNAVPDVVHTVMSCNSEMISGSSSGRISVHSLPAEGFCGDMNKDWNNSTIVTKLHNDALKGSLSAFATLPMKHQILLSSDTGCLKLFA</sequence>
<dbReference type="PROSITE" id="PS50082">
    <property type="entry name" value="WD_REPEATS_2"/>
    <property type="match status" value="1"/>
</dbReference>
<dbReference type="SMART" id="SM00320">
    <property type="entry name" value="WD40"/>
    <property type="match status" value="6"/>
</dbReference>
<protein>
    <recommendedName>
        <fullName evidence="3">BEACH domain-containing protein</fullName>
    </recommendedName>
</protein>
<comment type="caution">
    <text evidence="4">The sequence shown here is derived from an EMBL/GenBank/DDBJ whole genome shotgun (WGS) entry which is preliminary data.</text>
</comment>
<dbReference type="SUPFAM" id="SSF50978">
    <property type="entry name" value="WD40 repeat-like"/>
    <property type="match status" value="1"/>
</dbReference>
<dbReference type="InterPro" id="IPR016024">
    <property type="entry name" value="ARM-type_fold"/>
</dbReference>